<feature type="domain" description="C3H1-type" evidence="7">
    <location>
        <begin position="27"/>
        <end position="55"/>
    </location>
</feature>
<protein>
    <recommendedName>
        <fullName evidence="7">C3H1-type domain-containing protein</fullName>
    </recommendedName>
</protein>
<evidence type="ECO:0000313" key="9">
    <source>
        <dbReference type="Proteomes" id="UP000678393"/>
    </source>
</evidence>
<keyword evidence="2" id="KW-0677">Repeat</keyword>
<feature type="non-terminal residue" evidence="8">
    <location>
        <position position="72"/>
    </location>
</feature>
<evidence type="ECO:0000256" key="1">
    <source>
        <dbReference type="ARBA" id="ARBA00022723"/>
    </source>
</evidence>
<keyword evidence="3 6" id="KW-0863">Zinc-finger</keyword>
<comment type="caution">
    <text evidence="8">The sequence shown here is derived from an EMBL/GenBank/DDBJ whole genome shotgun (WGS) entry which is preliminary data.</text>
</comment>
<dbReference type="Proteomes" id="UP000678393">
    <property type="component" value="Unassembled WGS sequence"/>
</dbReference>
<accession>A0A8S3ZGI2</accession>
<dbReference type="AlphaFoldDB" id="A0A8S3ZGI2"/>
<sequence length="72" mass="8090">MAQLVHNPAQMVIVPATANPNGKDSRWLTLEVCREFQRSKCSRSDNECKFAHPPPHVEVQNGRVVACFDSIK</sequence>
<dbReference type="PROSITE" id="PS50103">
    <property type="entry name" value="ZF_C3H1"/>
    <property type="match status" value="1"/>
</dbReference>
<dbReference type="GO" id="GO:0003723">
    <property type="term" value="F:RNA binding"/>
    <property type="evidence" value="ECO:0007669"/>
    <property type="project" value="TreeGrafter"/>
</dbReference>
<dbReference type="InterPro" id="IPR054429">
    <property type="entry name" value="Znf-CCCH_Muscleblind-like"/>
</dbReference>
<evidence type="ECO:0000313" key="8">
    <source>
        <dbReference type="EMBL" id="CAG5126186.1"/>
    </source>
</evidence>
<keyword evidence="4 6" id="KW-0862">Zinc</keyword>
<dbReference type="Pfam" id="PF22628">
    <property type="entry name" value="zf-CCCH_10"/>
    <property type="match status" value="1"/>
</dbReference>
<keyword evidence="9" id="KW-1185">Reference proteome</keyword>
<evidence type="ECO:0000256" key="6">
    <source>
        <dbReference type="PROSITE-ProRule" id="PRU00723"/>
    </source>
</evidence>
<dbReference type="GO" id="GO:0005737">
    <property type="term" value="C:cytoplasm"/>
    <property type="evidence" value="ECO:0007669"/>
    <property type="project" value="TreeGrafter"/>
</dbReference>
<dbReference type="Gene3D" id="3.30.1370.210">
    <property type="match status" value="1"/>
</dbReference>
<dbReference type="OrthoDB" id="6285980at2759"/>
<keyword evidence="1 6" id="KW-0479">Metal-binding</keyword>
<gene>
    <name evidence="8" type="ORF">CUNI_LOCUS11744</name>
</gene>
<feature type="zinc finger region" description="C3H1-type" evidence="6">
    <location>
        <begin position="27"/>
        <end position="55"/>
    </location>
</feature>
<evidence type="ECO:0000256" key="4">
    <source>
        <dbReference type="ARBA" id="ARBA00022833"/>
    </source>
</evidence>
<comment type="similarity">
    <text evidence="5">Belongs to the muscleblind family.</text>
</comment>
<dbReference type="PANTHER" id="PTHR12675">
    <property type="entry name" value="MUSCLEBLIND-LIKE PROTEIN"/>
    <property type="match status" value="1"/>
</dbReference>
<evidence type="ECO:0000256" key="3">
    <source>
        <dbReference type="ARBA" id="ARBA00022771"/>
    </source>
</evidence>
<dbReference type="GO" id="GO:0043484">
    <property type="term" value="P:regulation of RNA splicing"/>
    <property type="evidence" value="ECO:0007669"/>
    <property type="project" value="TreeGrafter"/>
</dbReference>
<dbReference type="GO" id="GO:0005654">
    <property type="term" value="C:nucleoplasm"/>
    <property type="evidence" value="ECO:0007669"/>
    <property type="project" value="TreeGrafter"/>
</dbReference>
<dbReference type="EMBL" id="CAJHNH020002280">
    <property type="protein sequence ID" value="CAG5126186.1"/>
    <property type="molecule type" value="Genomic_DNA"/>
</dbReference>
<evidence type="ECO:0000256" key="5">
    <source>
        <dbReference type="ARBA" id="ARBA00038226"/>
    </source>
</evidence>
<evidence type="ECO:0000256" key="2">
    <source>
        <dbReference type="ARBA" id="ARBA00022737"/>
    </source>
</evidence>
<dbReference type="PANTHER" id="PTHR12675:SF12">
    <property type="entry name" value="PROTEIN MUSCLEBLIND"/>
    <property type="match status" value="1"/>
</dbReference>
<dbReference type="InterPro" id="IPR000571">
    <property type="entry name" value="Znf_CCCH"/>
</dbReference>
<proteinExistence type="inferred from homology"/>
<reference evidence="8" key="1">
    <citation type="submission" date="2021-04" db="EMBL/GenBank/DDBJ databases">
        <authorList>
            <consortium name="Molecular Ecology Group"/>
        </authorList>
    </citation>
    <scope>NUCLEOTIDE SEQUENCE</scope>
</reference>
<organism evidence="8 9">
    <name type="scientific">Candidula unifasciata</name>
    <dbReference type="NCBI Taxonomy" id="100452"/>
    <lineage>
        <taxon>Eukaryota</taxon>
        <taxon>Metazoa</taxon>
        <taxon>Spiralia</taxon>
        <taxon>Lophotrochozoa</taxon>
        <taxon>Mollusca</taxon>
        <taxon>Gastropoda</taxon>
        <taxon>Heterobranchia</taxon>
        <taxon>Euthyneura</taxon>
        <taxon>Panpulmonata</taxon>
        <taxon>Eupulmonata</taxon>
        <taxon>Stylommatophora</taxon>
        <taxon>Helicina</taxon>
        <taxon>Helicoidea</taxon>
        <taxon>Geomitridae</taxon>
        <taxon>Candidula</taxon>
    </lineage>
</organism>
<evidence type="ECO:0000259" key="7">
    <source>
        <dbReference type="PROSITE" id="PS50103"/>
    </source>
</evidence>
<dbReference type="SMART" id="SM00356">
    <property type="entry name" value="ZnF_C3H1"/>
    <property type="match status" value="1"/>
</dbReference>
<name>A0A8S3ZGI2_9EUPU</name>
<dbReference type="GO" id="GO:0008270">
    <property type="term" value="F:zinc ion binding"/>
    <property type="evidence" value="ECO:0007669"/>
    <property type="project" value="UniProtKB-KW"/>
</dbReference>